<reference evidence="8 9" key="1">
    <citation type="journal article" date="2018" name="Evol. Lett.">
        <title>Horizontal gene cluster transfer increased hallucinogenic mushroom diversity.</title>
        <authorList>
            <person name="Reynolds H.T."/>
            <person name="Vijayakumar V."/>
            <person name="Gluck-Thaler E."/>
            <person name="Korotkin H.B."/>
            <person name="Matheny P.B."/>
            <person name="Slot J.C."/>
        </authorList>
    </citation>
    <scope>NUCLEOTIDE SEQUENCE [LARGE SCALE GENOMIC DNA]</scope>
    <source>
        <strain evidence="8 9">SRW20</strain>
    </source>
</reference>
<comment type="subcellular location">
    <subcellularLocation>
        <location evidence="1">Membrane</location>
        <topology evidence="1">Multi-pass membrane protein</topology>
    </subcellularLocation>
</comment>
<evidence type="ECO:0000256" key="3">
    <source>
        <dbReference type="ARBA" id="ARBA00022692"/>
    </source>
</evidence>
<dbReference type="FunFam" id="1.20.1250.20:FF:000034">
    <property type="entry name" value="MFS general substrate transporter"/>
    <property type="match status" value="1"/>
</dbReference>
<dbReference type="FunCoup" id="A0A409VSV8">
    <property type="interactions" value="66"/>
</dbReference>
<dbReference type="STRING" id="231916.A0A409VSV8"/>
<dbReference type="EMBL" id="NHYE01005574">
    <property type="protein sequence ID" value="PPQ69365.1"/>
    <property type="molecule type" value="Genomic_DNA"/>
</dbReference>
<accession>A0A409VSV8</accession>
<feature type="transmembrane region" description="Helical" evidence="6">
    <location>
        <begin position="78"/>
        <end position="101"/>
    </location>
</feature>
<evidence type="ECO:0000259" key="7">
    <source>
        <dbReference type="PROSITE" id="PS50850"/>
    </source>
</evidence>
<name>A0A409VSV8_9AGAR</name>
<keyword evidence="5 6" id="KW-0472">Membrane</keyword>
<feature type="transmembrane region" description="Helical" evidence="6">
    <location>
        <begin position="428"/>
        <end position="449"/>
    </location>
</feature>
<gene>
    <name evidence="8" type="ORF">CVT26_002520</name>
</gene>
<feature type="transmembrane region" description="Helical" evidence="6">
    <location>
        <begin position="309"/>
        <end position="329"/>
    </location>
</feature>
<evidence type="ECO:0000313" key="8">
    <source>
        <dbReference type="EMBL" id="PPQ69365.1"/>
    </source>
</evidence>
<feature type="transmembrane region" description="Helical" evidence="6">
    <location>
        <begin position="133"/>
        <end position="156"/>
    </location>
</feature>
<proteinExistence type="predicted"/>
<dbReference type="PANTHER" id="PTHR43791">
    <property type="entry name" value="PERMEASE-RELATED"/>
    <property type="match status" value="1"/>
</dbReference>
<dbReference type="GO" id="GO:0022857">
    <property type="term" value="F:transmembrane transporter activity"/>
    <property type="evidence" value="ECO:0007669"/>
    <property type="project" value="InterPro"/>
</dbReference>
<feature type="transmembrane region" description="Helical" evidence="6">
    <location>
        <begin position="168"/>
        <end position="189"/>
    </location>
</feature>
<evidence type="ECO:0000256" key="2">
    <source>
        <dbReference type="ARBA" id="ARBA00022448"/>
    </source>
</evidence>
<dbReference type="Pfam" id="PF07690">
    <property type="entry name" value="MFS_1"/>
    <property type="match status" value="1"/>
</dbReference>
<feature type="transmembrane region" description="Helical" evidence="6">
    <location>
        <begin position="360"/>
        <end position="385"/>
    </location>
</feature>
<dbReference type="InterPro" id="IPR036259">
    <property type="entry name" value="MFS_trans_sf"/>
</dbReference>
<dbReference type="PANTHER" id="PTHR43791:SF85">
    <property type="entry name" value="TRANSPORTER, PUTATIVE (AFU_ORTHOLOGUE AFUA_6G00710)-RELATED"/>
    <property type="match status" value="1"/>
</dbReference>
<evidence type="ECO:0000256" key="5">
    <source>
        <dbReference type="ARBA" id="ARBA00023136"/>
    </source>
</evidence>
<feature type="domain" description="Major facilitator superfamily (MFS) profile" evidence="7">
    <location>
        <begin position="42"/>
        <end position="454"/>
    </location>
</feature>
<evidence type="ECO:0000256" key="1">
    <source>
        <dbReference type="ARBA" id="ARBA00004141"/>
    </source>
</evidence>
<dbReference type="SUPFAM" id="SSF103473">
    <property type="entry name" value="MFS general substrate transporter"/>
    <property type="match status" value="1"/>
</dbReference>
<keyword evidence="4 6" id="KW-1133">Transmembrane helix</keyword>
<organism evidence="8 9">
    <name type="scientific">Gymnopilus dilepis</name>
    <dbReference type="NCBI Taxonomy" id="231916"/>
    <lineage>
        <taxon>Eukaryota</taxon>
        <taxon>Fungi</taxon>
        <taxon>Dikarya</taxon>
        <taxon>Basidiomycota</taxon>
        <taxon>Agaricomycotina</taxon>
        <taxon>Agaricomycetes</taxon>
        <taxon>Agaricomycetidae</taxon>
        <taxon>Agaricales</taxon>
        <taxon>Agaricineae</taxon>
        <taxon>Hymenogastraceae</taxon>
        <taxon>Gymnopilus</taxon>
    </lineage>
</organism>
<feature type="transmembrane region" description="Helical" evidence="6">
    <location>
        <begin position="201"/>
        <end position="223"/>
    </location>
</feature>
<dbReference type="AlphaFoldDB" id="A0A409VSV8"/>
<keyword evidence="3 6" id="KW-0812">Transmembrane</keyword>
<dbReference type="Gene3D" id="1.20.1250.20">
    <property type="entry name" value="MFS general substrate transporter like domains"/>
    <property type="match status" value="2"/>
</dbReference>
<protein>
    <recommendedName>
        <fullName evidence="7">Major facilitator superfamily (MFS) profile domain-containing protein</fullName>
    </recommendedName>
</protein>
<dbReference type="GO" id="GO:0016020">
    <property type="term" value="C:membrane"/>
    <property type="evidence" value="ECO:0007669"/>
    <property type="project" value="UniProtKB-SubCell"/>
</dbReference>
<dbReference type="OrthoDB" id="2985014at2759"/>
<dbReference type="PROSITE" id="PS50850">
    <property type="entry name" value="MFS"/>
    <property type="match status" value="1"/>
</dbReference>
<feature type="transmembrane region" description="Helical" evidence="6">
    <location>
        <begin position="397"/>
        <end position="416"/>
    </location>
</feature>
<evidence type="ECO:0000256" key="4">
    <source>
        <dbReference type="ARBA" id="ARBA00022989"/>
    </source>
</evidence>
<feature type="transmembrane region" description="Helical" evidence="6">
    <location>
        <begin position="108"/>
        <end position="127"/>
    </location>
</feature>
<keyword evidence="9" id="KW-1185">Reference proteome</keyword>
<dbReference type="InParanoid" id="A0A409VSV8"/>
<sequence>MTNAPPSMTSVEKGGGSNMAEHAGGYDKHLERAAVRKLDLTVVPILTMFYLLSFLDRANIGNARVAGLQKQLGLTDHQYQICVTVLFVPYILAELPSNLLLQRIGPKLLMPTLLTIWGIMVTLQGLVTSFAGLVVVRALLGLLEGPMFPGIVLYLSGFYTRKELALRIALFFSAASLSGAFSGLLAAAIEKMDGVGGRPGWAWIFILEGLFTVVMGIIGFFVLPSTPRDSKFLTHEEKELIMERLERDRPYMKPVDSFSFKEVLRSLASPHVLMVFIIFFMIGTTLYGLALFLPSIVNQLGFSATKTQLLSVGPFAAGFFVSLIAAFWSDQYNSRGIPAALLSTLAIAGFAMYLRAKDKFTLYGALYLMVPGVYAPVPVITAWMANNSEPHYRRATSVALGFIATNSGGILSTWRYPTKEGPRFRNTTIMNLTFTVVVVVFSLLNMAYLSRRNKQKDLPGRREETLRKYEEHPEGDKDGLKAWVDLGDKHPDFRYTL</sequence>
<evidence type="ECO:0000313" key="9">
    <source>
        <dbReference type="Proteomes" id="UP000284706"/>
    </source>
</evidence>
<dbReference type="InterPro" id="IPR011701">
    <property type="entry name" value="MFS"/>
</dbReference>
<dbReference type="InterPro" id="IPR020846">
    <property type="entry name" value="MFS_dom"/>
</dbReference>
<keyword evidence="2" id="KW-0813">Transport</keyword>
<dbReference type="Proteomes" id="UP000284706">
    <property type="component" value="Unassembled WGS sequence"/>
</dbReference>
<feature type="transmembrane region" description="Helical" evidence="6">
    <location>
        <begin position="336"/>
        <end position="354"/>
    </location>
</feature>
<dbReference type="FunFam" id="1.20.1250.20:FF:000013">
    <property type="entry name" value="MFS general substrate transporter"/>
    <property type="match status" value="1"/>
</dbReference>
<feature type="transmembrane region" description="Helical" evidence="6">
    <location>
        <begin position="272"/>
        <end position="297"/>
    </location>
</feature>
<evidence type="ECO:0000256" key="6">
    <source>
        <dbReference type="SAM" id="Phobius"/>
    </source>
</evidence>
<comment type="caution">
    <text evidence="8">The sequence shown here is derived from an EMBL/GenBank/DDBJ whole genome shotgun (WGS) entry which is preliminary data.</text>
</comment>